<dbReference type="SFLD" id="SFLDS00001">
    <property type="entry name" value="Enolase"/>
    <property type="match status" value="1"/>
</dbReference>
<keyword evidence="3" id="KW-0460">Magnesium</keyword>
<dbReference type="SUPFAM" id="SSF51604">
    <property type="entry name" value="Enolase C-terminal domain-like"/>
    <property type="match status" value="1"/>
</dbReference>
<keyword evidence="6" id="KW-1185">Reference proteome</keyword>
<feature type="domain" description="Mandelate racemase/muconate lactonizing enzyme C-terminal" evidence="4">
    <location>
        <begin position="144"/>
        <end position="256"/>
    </location>
</feature>
<accession>A0AAE3J2D4</accession>
<protein>
    <submittedName>
        <fullName evidence="5">Enolase</fullName>
    </submittedName>
</protein>
<gene>
    <name evidence="5" type="ORF">OH136_10355</name>
</gene>
<dbReference type="InterPro" id="IPR029065">
    <property type="entry name" value="Enolase_C-like"/>
</dbReference>
<name>A0AAE3J2D4_9RHOB</name>
<dbReference type="SUPFAM" id="SSF54826">
    <property type="entry name" value="Enolase N-terminal domain-like"/>
    <property type="match status" value="1"/>
</dbReference>
<evidence type="ECO:0000313" key="6">
    <source>
        <dbReference type="Proteomes" id="UP001208041"/>
    </source>
</evidence>
<dbReference type="Gene3D" id="3.30.390.10">
    <property type="entry name" value="Enolase-like, N-terminal domain"/>
    <property type="match status" value="1"/>
</dbReference>
<dbReference type="EMBL" id="JAOYFC010000002">
    <property type="protein sequence ID" value="MCV6824956.1"/>
    <property type="molecule type" value="Genomic_DNA"/>
</dbReference>
<dbReference type="GO" id="GO:0016052">
    <property type="term" value="P:carbohydrate catabolic process"/>
    <property type="evidence" value="ECO:0007669"/>
    <property type="project" value="TreeGrafter"/>
</dbReference>
<dbReference type="AlphaFoldDB" id="A0AAE3J2D4"/>
<evidence type="ECO:0000256" key="1">
    <source>
        <dbReference type="ARBA" id="ARBA00001946"/>
    </source>
</evidence>
<proteinExistence type="predicted"/>
<dbReference type="PANTHER" id="PTHR13794">
    <property type="entry name" value="ENOLASE SUPERFAMILY, MANDELATE RACEMASE"/>
    <property type="match status" value="1"/>
</dbReference>
<dbReference type="InterPro" id="IPR036849">
    <property type="entry name" value="Enolase-like_C_sf"/>
</dbReference>
<evidence type="ECO:0000256" key="2">
    <source>
        <dbReference type="ARBA" id="ARBA00022723"/>
    </source>
</evidence>
<dbReference type="PANTHER" id="PTHR13794:SF58">
    <property type="entry name" value="MITOCHONDRIAL ENOLASE SUPERFAMILY MEMBER 1"/>
    <property type="match status" value="1"/>
</dbReference>
<evidence type="ECO:0000259" key="4">
    <source>
        <dbReference type="SMART" id="SM00922"/>
    </source>
</evidence>
<dbReference type="InterPro" id="IPR046945">
    <property type="entry name" value="RHMD-like"/>
</dbReference>
<comment type="cofactor">
    <cofactor evidence="1">
        <name>Mg(2+)</name>
        <dbReference type="ChEBI" id="CHEBI:18420"/>
    </cofactor>
</comment>
<dbReference type="InterPro" id="IPR013342">
    <property type="entry name" value="Mandelate_racemase_C"/>
</dbReference>
<dbReference type="InterPro" id="IPR029017">
    <property type="entry name" value="Enolase-like_N"/>
</dbReference>
<evidence type="ECO:0000313" key="5">
    <source>
        <dbReference type="EMBL" id="MCV6824956.1"/>
    </source>
</evidence>
<dbReference type="Pfam" id="PF13378">
    <property type="entry name" value="MR_MLE_C"/>
    <property type="match status" value="1"/>
</dbReference>
<dbReference type="Gene3D" id="3.20.20.120">
    <property type="entry name" value="Enolase-like C-terminal domain"/>
    <property type="match status" value="1"/>
</dbReference>
<organism evidence="5 6">
    <name type="scientific">Halocynthiibacter halioticoli</name>
    <dbReference type="NCBI Taxonomy" id="2986804"/>
    <lineage>
        <taxon>Bacteria</taxon>
        <taxon>Pseudomonadati</taxon>
        <taxon>Pseudomonadota</taxon>
        <taxon>Alphaproteobacteria</taxon>
        <taxon>Rhodobacterales</taxon>
        <taxon>Paracoccaceae</taxon>
        <taxon>Halocynthiibacter</taxon>
    </lineage>
</organism>
<evidence type="ECO:0000256" key="3">
    <source>
        <dbReference type="ARBA" id="ARBA00022842"/>
    </source>
</evidence>
<keyword evidence="2" id="KW-0479">Metal-binding</keyword>
<comment type="caution">
    <text evidence="5">The sequence shown here is derived from an EMBL/GenBank/DDBJ whole genome shotgun (WGS) entry which is preliminary data.</text>
</comment>
<reference evidence="5" key="1">
    <citation type="submission" date="2022-10" db="EMBL/GenBank/DDBJ databases">
        <authorList>
            <person name="Yue Y."/>
        </authorList>
    </citation>
    <scope>NUCLEOTIDE SEQUENCE</scope>
    <source>
        <strain evidence="5">Z654</strain>
    </source>
</reference>
<dbReference type="InterPro" id="IPR013341">
    <property type="entry name" value="Mandelate_racemase_N_dom"/>
</dbReference>
<dbReference type="Proteomes" id="UP001208041">
    <property type="component" value="Unassembled WGS sequence"/>
</dbReference>
<dbReference type="RefSeq" id="WP_263953805.1">
    <property type="nucleotide sequence ID" value="NZ_JAOYFC010000002.1"/>
</dbReference>
<dbReference type="GO" id="GO:0016836">
    <property type="term" value="F:hydro-lyase activity"/>
    <property type="evidence" value="ECO:0007669"/>
    <property type="project" value="TreeGrafter"/>
</dbReference>
<dbReference type="GO" id="GO:0000287">
    <property type="term" value="F:magnesium ion binding"/>
    <property type="evidence" value="ECO:0007669"/>
    <property type="project" value="TreeGrafter"/>
</dbReference>
<dbReference type="SMART" id="SM00922">
    <property type="entry name" value="MR_MLE"/>
    <property type="match status" value="1"/>
</dbReference>
<sequence>MKISDVRVIRFRTHADRWDIGHGRLKPNAEVSQTVTCIDTDEGLTGYFFGGGKHGDQDGMTPDEQRLIEGRVRDLLLGEDPFDREAIWKWMWVANLPEVAQSVIDCALWDLAGRATGLPVYKLMGGARDKVPAYASTYPNIGKPEVYAEHALACKAEGYKAYKIHPHYFWNPDTGKPTKGRPSNIKADIETLNLVREAVGPDMVLMYDVWGTYHTLEETIKVGRELEKNDYYWFEHPMPEYRVESYVRLCRELSIPILAPEIAAGGVFTRAEWILRGASDMSRMDIRRGGVTGCRKTAIVCEAYGQRCEIHMAGWGNLQVMGATSEDTSEWYEKGLLAPGVNYDAPHPYLERNCDPMDDEGYVALPSAPGLGYEIIWDHINDNTVAT</sequence>
<dbReference type="Pfam" id="PF02746">
    <property type="entry name" value="MR_MLE_N"/>
    <property type="match status" value="1"/>
</dbReference>